<organism evidence="1 2">
    <name type="scientific">Nitrosospira lacus</name>
    <dbReference type="NCBI Taxonomy" id="1288494"/>
    <lineage>
        <taxon>Bacteria</taxon>
        <taxon>Pseudomonadati</taxon>
        <taxon>Pseudomonadota</taxon>
        <taxon>Betaproteobacteria</taxon>
        <taxon>Nitrosomonadales</taxon>
        <taxon>Nitrosomonadaceae</taxon>
        <taxon>Nitrosospira</taxon>
    </lineage>
</organism>
<protein>
    <submittedName>
        <fullName evidence="1">Uncharacterized protein</fullName>
    </submittedName>
</protein>
<dbReference type="OrthoDB" id="111773at2"/>
<dbReference type="RefSeq" id="WP_004175902.1">
    <property type="nucleotide sequence ID" value="NZ_CP021106.3"/>
</dbReference>
<evidence type="ECO:0000313" key="2">
    <source>
        <dbReference type="Proteomes" id="UP000012179"/>
    </source>
</evidence>
<dbReference type="AlphaFoldDB" id="A0A1W6SLW6"/>
<dbReference type="KEGG" id="nlc:EBAPG3_002740"/>
<reference evidence="1 2" key="1">
    <citation type="journal article" date="2015" name="Int. J. Syst. Evol. Microbiol.">
        <title>Nitrosospira lacus sp. nov., a psychrotolerant, ammonia-oxidizing bacterium from sandy lake sediment.</title>
        <authorList>
            <person name="Urakawa H."/>
            <person name="Garcia J.C."/>
            <person name="Nielsen J.L."/>
            <person name="Le V.Q."/>
            <person name="Kozlowski J.A."/>
            <person name="Stein L.Y."/>
            <person name="Lim C.K."/>
            <person name="Pommerening-Roser A."/>
            <person name="Martens-Habbena W."/>
            <person name="Stahl D.A."/>
            <person name="Klotz M.G."/>
        </authorList>
    </citation>
    <scope>NUCLEOTIDE SEQUENCE [LARGE SCALE GENOMIC DNA]</scope>
    <source>
        <strain evidence="1 2">APG3</strain>
    </source>
</reference>
<proteinExistence type="predicted"/>
<dbReference type="Proteomes" id="UP000012179">
    <property type="component" value="Chromosome"/>
</dbReference>
<evidence type="ECO:0000313" key="1">
    <source>
        <dbReference type="EMBL" id="ARO86772.1"/>
    </source>
</evidence>
<accession>A0A1W6SLW6</accession>
<keyword evidence="2" id="KW-1185">Reference proteome</keyword>
<gene>
    <name evidence="1" type="ORF">EBAPG3_002740</name>
</gene>
<dbReference type="InterPro" id="IPR025522">
    <property type="entry name" value="DUF4410"/>
</dbReference>
<dbReference type="EMBL" id="CP021106">
    <property type="protein sequence ID" value="ARO86772.1"/>
    <property type="molecule type" value="Genomic_DNA"/>
</dbReference>
<dbReference type="Pfam" id="PF14366">
    <property type="entry name" value="DUF4410"/>
    <property type="match status" value="1"/>
</dbReference>
<sequence>MDPVNLKGFQKIELIVTDSVNTAYSKNGLPMFAGRLRGRLQSIGYALVDAAPQMILEVNVHEFDPGNRALRTLIGFGAGRAVLKYTARFKTPMGKLLAELEGGKAYHGLELVDNPTFKSDEATRMGLIAYSVSQIGEFIEKNGSQE</sequence>
<name>A0A1W6SLW6_9PROT</name>